<dbReference type="GO" id="GO:0019343">
    <property type="term" value="P:cysteine biosynthetic process via cystathionine"/>
    <property type="evidence" value="ECO:0007669"/>
    <property type="project" value="TreeGrafter"/>
</dbReference>
<dbReference type="InterPro" id="IPR015421">
    <property type="entry name" value="PyrdxlP-dep_Trfase_major"/>
</dbReference>
<evidence type="ECO:0000313" key="5">
    <source>
        <dbReference type="EMBL" id="WBA08830.1"/>
    </source>
</evidence>
<dbReference type="FunFam" id="3.40.640.10:FF:000038">
    <property type="entry name" value="Cystathionine gamma-synthase"/>
    <property type="match status" value="1"/>
</dbReference>
<dbReference type="GO" id="GO:0004123">
    <property type="term" value="F:cystathionine gamma-lyase activity"/>
    <property type="evidence" value="ECO:0007669"/>
    <property type="project" value="TreeGrafter"/>
</dbReference>
<protein>
    <submittedName>
        <fullName evidence="5">Cystathionine gamma-synthase</fullName>
        <ecNumber evidence="5">2.5.1.48</ecNumber>
    </submittedName>
</protein>
<dbReference type="Pfam" id="PF01053">
    <property type="entry name" value="Cys_Met_Meta_PP"/>
    <property type="match status" value="1"/>
</dbReference>
<dbReference type="SUPFAM" id="SSF53383">
    <property type="entry name" value="PLP-dependent transferases"/>
    <property type="match status" value="1"/>
</dbReference>
<dbReference type="InterPro" id="IPR015422">
    <property type="entry name" value="PyrdxlP-dep_Trfase_small"/>
</dbReference>
<reference evidence="5" key="1">
    <citation type="submission" date="2022-09" db="EMBL/GenBank/DDBJ databases">
        <authorList>
            <person name="Li Z.-J."/>
        </authorList>
    </citation>
    <scope>NUCLEOTIDE SEQUENCE</scope>
    <source>
        <strain evidence="5">TGB11</strain>
    </source>
</reference>
<accession>A0AA47KKX6</accession>
<dbReference type="GO" id="GO:0030170">
    <property type="term" value="F:pyridoxal phosphate binding"/>
    <property type="evidence" value="ECO:0007669"/>
    <property type="project" value="InterPro"/>
</dbReference>
<dbReference type="InterPro" id="IPR015424">
    <property type="entry name" value="PyrdxlP-dep_Trfase"/>
</dbReference>
<organism evidence="5 6">
    <name type="scientific">Salinivibrio kushneri</name>
    <dbReference type="NCBI Taxonomy" id="1908198"/>
    <lineage>
        <taxon>Bacteria</taxon>
        <taxon>Pseudomonadati</taxon>
        <taxon>Pseudomonadota</taxon>
        <taxon>Gammaproteobacteria</taxon>
        <taxon>Vibrionales</taxon>
        <taxon>Vibrionaceae</taxon>
        <taxon>Salinivibrio</taxon>
    </lineage>
</organism>
<evidence type="ECO:0000256" key="3">
    <source>
        <dbReference type="PIRSR" id="PIRSR001434-2"/>
    </source>
</evidence>
<dbReference type="Gene3D" id="3.90.1150.10">
    <property type="entry name" value="Aspartate Aminotransferase, domain 1"/>
    <property type="match status" value="1"/>
</dbReference>
<dbReference type="Proteomes" id="UP001164748">
    <property type="component" value="Chromosome"/>
</dbReference>
<sequence>MTEKKTDTIAVRTGIGTDTQHHAVVPPLYLSTNYRFPALGDVPTYDYARGGNPTRAQLEQALTDLEGGAGAVVTNCGMSAINLVLSLLEAGDHIVAPHDCYGGTYRLLESRAKQGIWQVSFVDQSDHDALDQALAKHPKLVLVETPSNPLLRVVDIADICQKAHQVGAWVVVDNTFLSPALQKPFALGADMVVHSTTKFINGHSDIVGGVVVARTDKLAATLAWWGNCLGATGNAFDSYMTLRGLRTLGARVKQHQQNTEAVLSYLQTVSAVRKIYYPGLASHPGHQIAARQQAGFGSMLSLELDTDQAGVARFIDGLSLFALAESLGGVESLVTHPGSMTHRAMSDAAQAEAGIAPTLLRFSIGLEDAQDLVADLANAFARLEGNTP</sequence>
<dbReference type="EMBL" id="CP114588">
    <property type="protein sequence ID" value="WBA08830.1"/>
    <property type="molecule type" value="Genomic_DNA"/>
</dbReference>
<dbReference type="PANTHER" id="PTHR11808:SF75">
    <property type="entry name" value="CYSTATHIONINE GAMMA-SYNTHASE"/>
    <property type="match status" value="1"/>
</dbReference>
<dbReference type="InterPro" id="IPR011821">
    <property type="entry name" value="O_succ_thio_ly"/>
</dbReference>
<dbReference type="PIRSF" id="PIRSF001434">
    <property type="entry name" value="CGS"/>
    <property type="match status" value="1"/>
</dbReference>
<proteinExistence type="inferred from homology"/>
<dbReference type="GO" id="GO:0003962">
    <property type="term" value="F:cystathionine gamma-synthase activity"/>
    <property type="evidence" value="ECO:0007669"/>
    <property type="project" value="UniProtKB-EC"/>
</dbReference>
<gene>
    <name evidence="5" type="primary">metB</name>
    <name evidence="5" type="ORF">N8M53_00945</name>
</gene>
<dbReference type="RefSeq" id="WP_269579173.1">
    <property type="nucleotide sequence ID" value="NZ_CP114588.1"/>
</dbReference>
<dbReference type="EC" id="2.5.1.48" evidence="5"/>
<dbReference type="Gene3D" id="3.40.640.10">
    <property type="entry name" value="Type I PLP-dependent aspartate aminotransferase-like (Major domain)"/>
    <property type="match status" value="1"/>
</dbReference>
<feature type="modified residue" description="N6-(pyridoxal phosphate)lysine" evidence="3">
    <location>
        <position position="198"/>
    </location>
</feature>
<dbReference type="PANTHER" id="PTHR11808">
    <property type="entry name" value="TRANS-SULFURATION ENZYME FAMILY MEMBER"/>
    <property type="match status" value="1"/>
</dbReference>
<dbReference type="AlphaFoldDB" id="A0AA47KKX6"/>
<comment type="similarity">
    <text evidence="4">Belongs to the trans-sulfuration enzymes family.</text>
</comment>
<evidence type="ECO:0000256" key="2">
    <source>
        <dbReference type="ARBA" id="ARBA00022898"/>
    </source>
</evidence>
<name>A0AA47KKX6_9GAMM</name>
<keyword evidence="2 3" id="KW-0663">Pyridoxal phosphate</keyword>
<comment type="cofactor">
    <cofactor evidence="1 4">
        <name>pyridoxal 5'-phosphate</name>
        <dbReference type="ChEBI" id="CHEBI:597326"/>
    </cofactor>
</comment>
<dbReference type="InterPro" id="IPR054542">
    <property type="entry name" value="Cys_met_metab_PP"/>
</dbReference>
<dbReference type="InterPro" id="IPR000277">
    <property type="entry name" value="Cys/Met-Metab_PyrdxlP-dep_enz"/>
</dbReference>
<keyword evidence="5" id="KW-0808">Transferase</keyword>
<evidence type="ECO:0000256" key="1">
    <source>
        <dbReference type="ARBA" id="ARBA00001933"/>
    </source>
</evidence>
<evidence type="ECO:0000313" key="6">
    <source>
        <dbReference type="Proteomes" id="UP001164748"/>
    </source>
</evidence>
<dbReference type="PROSITE" id="PS00868">
    <property type="entry name" value="CYS_MET_METAB_PP"/>
    <property type="match status" value="1"/>
</dbReference>
<dbReference type="GO" id="GO:0019346">
    <property type="term" value="P:transsulfuration"/>
    <property type="evidence" value="ECO:0007669"/>
    <property type="project" value="InterPro"/>
</dbReference>
<dbReference type="GO" id="GO:0005737">
    <property type="term" value="C:cytoplasm"/>
    <property type="evidence" value="ECO:0007669"/>
    <property type="project" value="TreeGrafter"/>
</dbReference>
<dbReference type="CDD" id="cd00614">
    <property type="entry name" value="CGS_like"/>
    <property type="match status" value="1"/>
</dbReference>
<dbReference type="NCBIfam" id="TIGR02080">
    <property type="entry name" value="O_succ_thio_ly"/>
    <property type="match status" value="1"/>
</dbReference>
<evidence type="ECO:0000256" key="4">
    <source>
        <dbReference type="RuleBase" id="RU362118"/>
    </source>
</evidence>